<sequence>MQSSEPLYVAIGNSEANSQRIAAVERLFSFPANKLLIPKRVLVGEGVLTKICRRKPKLRHFFLFNDLLLYGRIIVHRKVVR</sequence>
<accession>A0A8E0VP30</accession>
<dbReference type="GO" id="GO:0005769">
    <property type="term" value="C:early endosome"/>
    <property type="evidence" value="ECO:0007669"/>
    <property type="project" value="TreeGrafter"/>
</dbReference>
<name>A0A8E0VP30_9TREM</name>
<comment type="caution">
    <text evidence="1">The sequence shown here is derived from an EMBL/GenBank/DDBJ whole genome shotgun (WGS) entry which is preliminary data.</text>
</comment>
<organism evidence="1 2">
    <name type="scientific">Fasciolopsis buskii</name>
    <dbReference type="NCBI Taxonomy" id="27845"/>
    <lineage>
        <taxon>Eukaryota</taxon>
        <taxon>Metazoa</taxon>
        <taxon>Spiralia</taxon>
        <taxon>Lophotrochozoa</taxon>
        <taxon>Platyhelminthes</taxon>
        <taxon>Trematoda</taxon>
        <taxon>Digenea</taxon>
        <taxon>Plagiorchiida</taxon>
        <taxon>Echinostomata</taxon>
        <taxon>Echinostomatoidea</taxon>
        <taxon>Fasciolidae</taxon>
        <taxon>Fasciolopsis</taxon>
    </lineage>
</organism>
<dbReference type="InterPro" id="IPR011993">
    <property type="entry name" value="PH-like_dom_sf"/>
</dbReference>
<dbReference type="InterPro" id="IPR051765">
    <property type="entry name" value="PH_domain-containing_F"/>
</dbReference>
<dbReference type="Gene3D" id="2.30.29.30">
    <property type="entry name" value="Pleckstrin-homology domain (PH domain)/Phosphotyrosine-binding domain (PTB)"/>
    <property type="match status" value="1"/>
</dbReference>
<dbReference type="PANTHER" id="PTHR46280">
    <property type="entry name" value="PLECKSTRIN HOMOLOGY DOMAIN-CONTAINING FAMILY F MEMBER 2-RELATED"/>
    <property type="match status" value="1"/>
</dbReference>
<dbReference type="GO" id="GO:0035091">
    <property type="term" value="F:phosphatidylinositol binding"/>
    <property type="evidence" value="ECO:0007669"/>
    <property type="project" value="TreeGrafter"/>
</dbReference>
<gene>
    <name evidence="1" type="ORF">FBUS_10513</name>
</gene>
<evidence type="ECO:0000313" key="2">
    <source>
        <dbReference type="Proteomes" id="UP000728185"/>
    </source>
</evidence>
<dbReference type="PANTHER" id="PTHR46280:SF3">
    <property type="entry name" value="PLECKSTRIN HOMOLOGY DOMAIN-CONTAINING FAMILY F MEMBER 1 HOMOLOG"/>
    <property type="match status" value="1"/>
</dbReference>
<proteinExistence type="predicted"/>
<protein>
    <submittedName>
        <fullName evidence="1">Pleckstrin domain-containing family F member 1</fullName>
    </submittedName>
</protein>
<dbReference type="GO" id="GO:0008333">
    <property type="term" value="P:endosome to lysosome transport"/>
    <property type="evidence" value="ECO:0007669"/>
    <property type="project" value="TreeGrafter"/>
</dbReference>
<reference evidence="1" key="1">
    <citation type="submission" date="2019-05" db="EMBL/GenBank/DDBJ databases">
        <title>Annotation for the trematode Fasciolopsis buski.</title>
        <authorList>
            <person name="Choi Y.-J."/>
        </authorList>
    </citation>
    <scope>NUCLEOTIDE SEQUENCE</scope>
    <source>
        <strain evidence="1">HT</strain>
        <tissue evidence="1">Whole worm</tissue>
    </source>
</reference>
<dbReference type="EMBL" id="LUCM01002983">
    <property type="protein sequence ID" value="KAA0196497.1"/>
    <property type="molecule type" value="Genomic_DNA"/>
</dbReference>
<dbReference type="AlphaFoldDB" id="A0A8E0VP30"/>
<keyword evidence="2" id="KW-1185">Reference proteome</keyword>
<dbReference type="OrthoDB" id="70570at2759"/>
<dbReference type="GO" id="GO:0007032">
    <property type="term" value="P:endosome organization"/>
    <property type="evidence" value="ECO:0007669"/>
    <property type="project" value="TreeGrafter"/>
</dbReference>
<evidence type="ECO:0000313" key="1">
    <source>
        <dbReference type="EMBL" id="KAA0196497.1"/>
    </source>
</evidence>
<dbReference type="Proteomes" id="UP000728185">
    <property type="component" value="Unassembled WGS sequence"/>
</dbReference>
<dbReference type="SUPFAM" id="SSF50729">
    <property type="entry name" value="PH domain-like"/>
    <property type="match status" value="1"/>
</dbReference>